<keyword evidence="4" id="KW-1185">Reference proteome</keyword>
<gene>
    <name evidence="3" type="ORF">PSON_ATCC_30995.1.T0630149</name>
</gene>
<feature type="transmembrane region" description="Helical" evidence="2">
    <location>
        <begin position="223"/>
        <end position="240"/>
    </location>
</feature>
<evidence type="ECO:0000313" key="3">
    <source>
        <dbReference type="EMBL" id="CAD8094952.1"/>
    </source>
</evidence>
<feature type="transmembrane region" description="Helical" evidence="2">
    <location>
        <begin position="246"/>
        <end position="270"/>
    </location>
</feature>
<dbReference type="InterPro" id="IPR052994">
    <property type="entry name" value="Tiny_macrocysts_regulators"/>
</dbReference>
<evidence type="ECO:0000256" key="1">
    <source>
        <dbReference type="SAM" id="MobiDB-lite"/>
    </source>
</evidence>
<feature type="transmembrane region" description="Helical" evidence="2">
    <location>
        <begin position="1472"/>
        <end position="1493"/>
    </location>
</feature>
<keyword evidence="2" id="KW-1133">Transmembrane helix</keyword>
<name>A0A8S1NRX1_9CILI</name>
<keyword evidence="2" id="KW-0812">Transmembrane</keyword>
<feature type="transmembrane region" description="Helical" evidence="2">
    <location>
        <begin position="95"/>
        <end position="116"/>
    </location>
</feature>
<dbReference type="EMBL" id="CAJJDN010000063">
    <property type="protein sequence ID" value="CAD8094952.1"/>
    <property type="molecule type" value="Genomic_DNA"/>
</dbReference>
<dbReference type="PANTHER" id="PTHR31600">
    <property type="entry name" value="TINY MACROCYSTS PROTEIN B-RELATED"/>
    <property type="match status" value="1"/>
</dbReference>
<feature type="transmembrane region" description="Helical" evidence="2">
    <location>
        <begin position="1505"/>
        <end position="1523"/>
    </location>
</feature>
<keyword evidence="2" id="KW-0472">Membrane</keyword>
<feature type="transmembrane region" description="Helical" evidence="2">
    <location>
        <begin position="277"/>
        <end position="299"/>
    </location>
</feature>
<feature type="transmembrane region" description="Helical" evidence="2">
    <location>
        <begin position="311"/>
        <end position="329"/>
    </location>
</feature>
<feature type="transmembrane region" description="Helical" evidence="2">
    <location>
        <begin position="1684"/>
        <end position="1709"/>
    </location>
</feature>
<dbReference type="PANTHER" id="PTHR31600:SF2">
    <property type="entry name" value="GAMETE ENRICHED GENE 10 PROTEIN-RELATED"/>
    <property type="match status" value="1"/>
</dbReference>
<feature type="transmembrane region" description="Helical" evidence="2">
    <location>
        <begin position="1355"/>
        <end position="1374"/>
    </location>
</feature>
<feature type="compositionally biased region" description="Polar residues" evidence="1">
    <location>
        <begin position="482"/>
        <end position="498"/>
    </location>
</feature>
<dbReference type="Proteomes" id="UP000692954">
    <property type="component" value="Unassembled WGS sequence"/>
</dbReference>
<feature type="region of interest" description="Disordered" evidence="1">
    <location>
        <begin position="482"/>
        <end position="501"/>
    </location>
</feature>
<evidence type="ECO:0008006" key="5">
    <source>
        <dbReference type="Google" id="ProtNLM"/>
    </source>
</evidence>
<protein>
    <recommendedName>
        <fullName evidence="5">Transmembrane protein</fullName>
    </recommendedName>
</protein>
<evidence type="ECO:0000313" key="4">
    <source>
        <dbReference type="Proteomes" id="UP000692954"/>
    </source>
</evidence>
<feature type="transmembrane region" description="Helical" evidence="2">
    <location>
        <begin position="1154"/>
        <end position="1177"/>
    </location>
</feature>
<evidence type="ECO:0000256" key="2">
    <source>
        <dbReference type="SAM" id="Phobius"/>
    </source>
</evidence>
<proteinExistence type="predicted"/>
<comment type="caution">
    <text evidence="3">The sequence shown here is derived from an EMBL/GenBank/DDBJ whole genome shotgun (WGS) entry which is preliminary data.</text>
</comment>
<sequence length="1748" mass="205758">MYMKKKKLEKERMNYKTLYASFVIQVKIFMDDEMVQINQSFQYIVIILSSFQQLSFAFQNYFFQNTEHIGFKQFFLDVSTFTRPYIKMPKNFGQISFIIPLMLLFLYEAIIFYIFIQFARFKKQKRMSELLQEQNRFFLIILRIYSYKQALLYYLIFIPQLELISSSILYYSQEENLNLVLLPISFISFILIILNLIFYLACIQQSNHIKVRNLNMLSQSFNHYLNPIFTILIVCLNQFERNDQQLRFYLIVTILLIKSTFNIYSIFVTFQNIYKRCLIDLFSECFQFSMSLILVFIQLSQFKSQYKDYETALILIIVPIATLVPIILYNNVHYSIILNNNQTMVSYLMLYKIASIIDEFGDIKNSYLHDNCKIIQIIYFKSIHLQHCSTPKCQCTQQQLTFEQIIILYLKDQVDYFNLTINKLKQQSNKQLYFLHYLSLIHYLGLSTRAFQQSNIIVYQESENLSSSQFSKILIGKSGSQKAGSSNSLDQQNSSVQKSKVDSKPEEVIHIKIHNMGFIYKQRLILMQELIKKTMSTGLGKQSNQIMSDNLEHAVKLFLKSEESNKKLKNKILKMINKKKDFFVNLTLLNSNFNLFNSAKQMLIKLTELEDELFKLYFQFPSRKMQALNTFYQSEVLNNYFQAYKLATVTSISDEKLFKMQSQISFDMFSSKLDYLIVGFDEKSHKLQIRSCSNQIHDFFGYNQEKFKLIKTIDHLLPNNFESIHSKFVQHFLQSGYSKFFRLINQNYCRFQQKFIKSIEFFFDINVSNLDDLTFACFFQNKDNQNAFMFCCNNNKIQSISKNFVSKIGYPVKLISTLMEALNKQPLSKIFPKLQNVMEMNATKFSYDNDDLEQDVMDQSEYQIHMILPEVDCLIQNQKYNWDIEINSQQFVVDAVFHFRKLKQDTSSSYVIVEIREAKRYLKSFSTPQQTENVTPIPGASQTQFQDNLDDFEDLEFFEQDEFYANIPRALEFDQQENQNQQMNLEKDQSESDAQFGRRPFQNLKNQSQSFYPNVSLVSPKDVGQKLIDARSIEGGLYENNSRRNNDVRQQFFSAIDQKNISSNAEEESQNESDNEIRKENQIDKLQLEDIDQELQENIKMQMQLEQQDQNVIQIDDVGSQVSSVAAFKKSKYSKKYDLIQKLITSEKFSKHYYLARTFLTVMFLLFVVFSIVQIIFSSEDLNRFLQELDMVQIKSNIVAPIDNYIVAQNAVMNYAILNMIGMMNKSTADLKLEYAKNDVAYNYEELKSSYIKQLSNQYLNPFFQDKNFTIMQSEQTTTSNRNVSAREAIYLSLEAAYQFVLLDYLNIFTSLDPTSGFFVYLFGNYQTFYEQLTIVNQDMLSYSVQRSVTVKEKWLSLMIPTLILGFLLLLIVVKFHNLYLQQYDQFIQLFSQLEIVWVQRDIDRYKGISSLVIKDSDVLFKYQFDIDLKEKFLAAEDIRKEKIAQNQKVHKQKQKATNLNFDQKTTKIPSLVIYSTIYALCFGLCFISTSLGESYFTKYPDTTYFFNTLCDVSIASTGVFSLRQIIYVVSNKDQQAFFFIKNTTYFIQVFFEHIDTINQFLAEMSEFDPQSLITSEAFINKIEQLMQSDVCEFLPEFKIESAQIHCDAVYDGVVRRGFQLALNTVRNELLNEYKNSQNFSVQQYSLNEQLEIGLISYDAVSNIKLQFQDELVHFTQNLIDQILIINSCAIVFYIIIIGLMYKVITLIYYQEFKLVLKFILLMPQTSLFLDSQLDRTLKQIIIKHNLT</sequence>
<reference evidence="3" key="1">
    <citation type="submission" date="2021-01" db="EMBL/GenBank/DDBJ databases">
        <authorList>
            <consortium name="Genoscope - CEA"/>
            <person name="William W."/>
        </authorList>
    </citation>
    <scope>NUCLEOTIDE SEQUENCE</scope>
</reference>
<feature type="transmembrane region" description="Helical" evidence="2">
    <location>
        <begin position="137"/>
        <end position="157"/>
    </location>
</feature>
<feature type="transmembrane region" description="Helical" evidence="2">
    <location>
        <begin position="177"/>
        <end position="202"/>
    </location>
</feature>
<organism evidence="3 4">
    <name type="scientific">Paramecium sonneborni</name>
    <dbReference type="NCBI Taxonomy" id="65129"/>
    <lineage>
        <taxon>Eukaryota</taxon>
        <taxon>Sar</taxon>
        <taxon>Alveolata</taxon>
        <taxon>Ciliophora</taxon>
        <taxon>Intramacronucleata</taxon>
        <taxon>Oligohymenophorea</taxon>
        <taxon>Peniculida</taxon>
        <taxon>Parameciidae</taxon>
        <taxon>Paramecium</taxon>
    </lineage>
</organism>
<dbReference type="OrthoDB" id="299369at2759"/>
<feature type="transmembrane region" description="Helical" evidence="2">
    <location>
        <begin position="43"/>
        <end position="63"/>
    </location>
</feature>
<accession>A0A8S1NRX1</accession>